<evidence type="ECO:0000256" key="5">
    <source>
        <dbReference type="ARBA" id="ARBA00023004"/>
    </source>
</evidence>
<dbReference type="PRINTS" id="PR00463">
    <property type="entry name" value="EP450I"/>
</dbReference>
<evidence type="ECO:0000256" key="3">
    <source>
        <dbReference type="ARBA" id="ARBA00022617"/>
    </source>
</evidence>
<proteinExistence type="inferred from homology"/>
<dbReference type="GO" id="GO:0004497">
    <property type="term" value="F:monooxygenase activity"/>
    <property type="evidence" value="ECO:0007669"/>
    <property type="project" value="UniProtKB-KW"/>
</dbReference>
<evidence type="ECO:0000256" key="6">
    <source>
        <dbReference type="PIRSR" id="PIRSR602401-1"/>
    </source>
</evidence>
<dbReference type="STRING" id="1042311.A0A2T3YZI6"/>
<keyword evidence="7" id="KW-0503">Monooxygenase</keyword>
<evidence type="ECO:0000256" key="4">
    <source>
        <dbReference type="ARBA" id="ARBA00022723"/>
    </source>
</evidence>
<name>A0A2T3YZI6_TRIA4</name>
<accession>A0A2T3YZI6</accession>
<dbReference type="PROSITE" id="PS00086">
    <property type="entry name" value="CYTOCHROME_P450"/>
    <property type="match status" value="1"/>
</dbReference>
<sequence>MAALSALGRLLTVPTLSFQFLGLLTAFFLISGYLIRLALLPRPIPGIPYKKSCAKKIAGNGFEMLAWKQKHGEMFGYLSQLALELNAPIFQIFVHPLGKPWVVIADNRESNDIMARRTSRDFDRSIFLGDLMSSLSPEFHFHMPTGERWKSHRKLVSDTMSPAFLSVVAGPQMWKSSMKAIELWQTKARLAEGRPFAIIEDLRKAAYEIIWTTTMGFETGVMKAQSDLLSSLPKFEKLPHKDQEIVFPVATDPPIFKAGMALNDTLQDGIQSLVPTLYLFLAYNAVPSLRAARNLRNRMIESEIKKAVERFANKTDLEWEDSSNMRRYMKSAMDMVIARELQYARKEGRTPEPLSRIIQDELFSFMLAGNEVYTVILWTLKFLTAHQDVQTRLREELHVQLKQALDTGATPSSSEIIAAKLPYLDAVMEESLRCGEITQTNIRTSQRDVVILGHHVPKHTEVLMLNNGPGVFLPPLDVDESLRSETSRGAVEKVGEWESKGMRNFDPNRWLVSDDQGQISFNPSAGARHSFGAGPRGCFGRKWAMLEVRIMVSLIIWKFRLEEIPAALASFKPKPGLAHRPEMAYVRLNAL</sequence>
<dbReference type="InterPro" id="IPR050121">
    <property type="entry name" value="Cytochrome_P450_monoxygenase"/>
</dbReference>
<keyword evidence="8" id="KW-0472">Membrane</keyword>
<dbReference type="GO" id="GO:0016705">
    <property type="term" value="F:oxidoreductase activity, acting on paired donors, with incorporation or reduction of molecular oxygen"/>
    <property type="evidence" value="ECO:0007669"/>
    <property type="project" value="InterPro"/>
</dbReference>
<dbReference type="Pfam" id="PF00067">
    <property type="entry name" value="p450"/>
    <property type="match status" value="2"/>
</dbReference>
<feature type="transmembrane region" description="Helical" evidence="8">
    <location>
        <begin position="20"/>
        <end position="40"/>
    </location>
</feature>
<dbReference type="PRINTS" id="PR00385">
    <property type="entry name" value="P450"/>
</dbReference>
<dbReference type="SUPFAM" id="SSF48264">
    <property type="entry name" value="Cytochrome P450"/>
    <property type="match status" value="1"/>
</dbReference>
<dbReference type="InterPro" id="IPR002401">
    <property type="entry name" value="Cyt_P450_E_grp-I"/>
</dbReference>
<evidence type="ECO:0000313" key="9">
    <source>
        <dbReference type="EMBL" id="PTB37955.1"/>
    </source>
</evidence>
<dbReference type="EMBL" id="KZ679266">
    <property type="protein sequence ID" value="PTB37955.1"/>
    <property type="molecule type" value="Genomic_DNA"/>
</dbReference>
<comment type="similarity">
    <text evidence="2 7">Belongs to the cytochrome P450 family.</text>
</comment>
<protein>
    <recommendedName>
        <fullName evidence="11">Cytochrome P450</fullName>
    </recommendedName>
</protein>
<dbReference type="InterPro" id="IPR017972">
    <property type="entry name" value="Cyt_P450_CS"/>
</dbReference>
<gene>
    <name evidence="9" type="ORF">M441DRAFT_147445</name>
</gene>
<keyword evidence="8" id="KW-1133">Transmembrane helix</keyword>
<keyword evidence="4 6" id="KW-0479">Metal-binding</keyword>
<keyword evidence="8" id="KW-0812">Transmembrane</keyword>
<evidence type="ECO:0000313" key="10">
    <source>
        <dbReference type="Proteomes" id="UP000240493"/>
    </source>
</evidence>
<dbReference type="GO" id="GO:0020037">
    <property type="term" value="F:heme binding"/>
    <property type="evidence" value="ECO:0007669"/>
    <property type="project" value="InterPro"/>
</dbReference>
<dbReference type="InterPro" id="IPR001128">
    <property type="entry name" value="Cyt_P450"/>
</dbReference>
<organism evidence="9 10">
    <name type="scientific">Trichoderma asperellum (strain ATCC 204424 / CBS 433.97 / NBRC 101777)</name>
    <dbReference type="NCBI Taxonomy" id="1042311"/>
    <lineage>
        <taxon>Eukaryota</taxon>
        <taxon>Fungi</taxon>
        <taxon>Dikarya</taxon>
        <taxon>Ascomycota</taxon>
        <taxon>Pezizomycotina</taxon>
        <taxon>Sordariomycetes</taxon>
        <taxon>Hypocreomycetidae</taxon>
        <taxon>Hypocreales</taxon>
        <taxon>Hypocreaceae</taxon>
        <taxon>Trichoderma</taxon>
    </lineage>
</organism>
<evidence type="ECO:0000256" key="8">
    <source>
        <dbReference type="SAM" id="Phobius"/>
    </source>
</evidence>
<dbReference type="Proteomes" id="UP000240493">
    <property type="component" value="Unassembled WGS sequence"/>
</dbReference>
<evidence type="ECO:0000256" key="7">
    <source>
        <dbReference type="RuleBase" id="RU000461"/>
    </source>
</evidence>
<evidence type="ECO:0000256" key="1">
    <source>
        <dbReference type="ARBA" id="ARBA00001971"/>
    </source>
</evidence>
<comment type="cofactor">
    <cofactor evidence="1 6">
        <name>heme</name>
        <dbReference type="ChEBI" id="CHEBI:30413"/>
    </cofactor>
</comment>
<evidence type="ECO:0008006" key="11">
    <source>
        <dbReference type="Google" id="ProtNLM"/>
    </source>
</evidence>
<keyword evidence="3 6" id="KW-0349">Heme</keyword>
<dbReference type="Gene3D" id="1.10.630.10">
    <property type="entry name" value="Cytochrome P450"/>
    <property type="match status" value="1"/>
</dbReference>
<feature type="binding site" description="axial binding residue" evidence="6">
    <location>
        <position position="538"/>
    </location>
    <ligand>
        <name>heme</name>
        <dbReference type="ChEBI" id="CHEBI:30413"/>
    </ligand>
    <ligandPart>
        <name>Fe</name>
        <dbReference type="ChEBI" id="CHEBI:18248"/>
    </ligandPart>
</feature>
<keyword evidence="10" id="KW-1185">Reference proteome</keyword>
<dbReference type="OrthoDB" id="1470350at2759"/>
<keyword evidence="7" id="KW-0560">Oxidoreductase</keyword>
<dbReference type="PANTHER" id="PTHR24305">
    <property type="entry name" value="CYTOCHROME P450"/>
    <property type="match status" value="1"/>
</dbReference>
<dbReference type="GO" id="GO:0005506">
    <property type="term" value="F:iron ion binding"/>
    <property type="evidence" value="ECO:0007669"/>
    <property type="project" value="InterPro"/>
</dbReference>
<reference evidence="9 10" key="1">
    <citation type="submission" date="2016-07" db="EMBL/GenBank/DDBJ databases">
        <title>Multiple horizontal gene transfer events from other fungi enriched the ability of initially mycotrophic Trichoderma (Ascomycota) to feed on dead plant biomass.</title>
        <authorList>
            <consortium name="DOE Joint Genome Institute"/>
            <person name="Aerts A."/>
            <person name="Atanasova L."/>
            <person name="Chenthamara K."/>
            <person name="Zhang J."/>
            <person name="Grujic M."/>
            <person name="Henrissat B."/>
            <person name="Kuo A."/>
            <person name="Salamov A."/>
            <person name="Lipzen A."/>
            <person name="Labutti K."/>
            <person name="Barry K."/>
            <person name="Miao Y."/>
            <person name="Rahimi M.J."/>
            <person name="Shen Q."/>
            <person name="Grigoriev I.V."/>
            <person name="Kubicek C.P."/>
            <person name="Druzhinina I.S."/>
        </authorList>
    </citation>
    <scope>NUCLEOTIDE SEQUENCE [LARGE SCALE GENOMIC DNA]</scope>
    <source>
        <strain evidence="9 10">CBS 433.97</strain>
    </source>
</reference>
<dbReference type="InterPro" id="IPR036396">
    <property type="entry name" value="Cyt_P450_sf"/>
</dbReference>
<evidence type="ECO:0000256" key="2">
    <source>
        <dbReference type="ARBA" id="ARBA00010617"/>
    </source>
</evidence>
<dbReference type="AlphaFoldDB" id="A0A2T3YZI6"/>
<keyword evidence="5 6" id="KW-0408">Iron</keyword>
<dbReference type="PANTHER" id="PTHR24305:SF232">
    <property type="entry name" value="P450, PUTATIVE (EUROFUNG)-RELATED"/>
    <property type="match status" value="1"/>
</dbReference>